<feature type="transmembrane region" description="Helical" evidence="1">
    <location>
        <begin position="249"/>
        <end position="274"/>
    </location>
</feature>
<feature type="transmembrane region" description="Helical" evidence="1">
    <location>
        <begin position="428"/>
        <end position="447"/>
    </location>
</feature>
<sequence>MNETAVQAIPRTRFSEKFGFFTFSTASNVVYQFKSIYYLFFLTNVMMLDVRIAGLILTIGTIWDAINDPLIGFWAVNHKFKNGERVRPLAIWFAVPWAITVVLLFTNFGLSNQLSIALALVIYLLFELFNTFVGIPYNSMGSLATNLDADRRSINVFRNLGGALGGGIGAVACLPLLKLFGALDGKGNLIASTSSRGFLLTACVMGVVCIIGCLVHYFTTKERVKPIGDDDEKLSVKTVFTMLIKCKSWVLNMCYIICYGVINLLLMSCLTYYATYVIGSTSAATAIQAAYLAASIGSSFLVSAIDRAIGRKKTMFLAAVLFILGKVWFVINPFSIGAIYVNAITVGIAVTITFVMFNTNRNNIVDLIEWQSGRRLDSLVSTADNLASKLAVAGATWLVTAALSGSGYDAKLAVQPTAAINTINAALGWVPMIVAVVMLAVILNLNIEKETKKMLEEKAAKAAQSV</sequence>
<dbReference type="AlphaFoldDB" id="A0A644X5V8"/>
<evidence type="ECO:0000313" key="2">
    <source>
        <dbReference type="EMBL" id="MPM11532.1"/>
    </source>
</evidence>
<feature type="transmembrane region" description="Helical" evidence="1">
    <location>
        <begin position="116"/>
        <end position="135"/>
    </location>
</feature>
<keyword evidence="1" id="KW-0812">Transmembrane</keyword>
<reference evidence="2" key="1">
    <citation type="submission" date="2019-08" db="EMBL/GenBank/DDBJ databases">
        <authorList>
            <person name="Kucharzyk K."/>
            <person name="Murdoch R.W."/>
            <person name="Higgins S."/>
            <person name="Loffler F."/>
        </authorList>
    </citation>
    <scope>NUCLEOTIDE SEQUENCE</scope>
</reference>
<feature type="transmembrane region" description="Helical" evidence="1">
    <location>
        <begin position="197"/>
        <end position="218"/>
    </location>
</feature>
<feature type="transmembrane region" description="Helical" evidence="1">
    <location>
        <begin position="390"/>
        <end position="408"/>
    </location>
</feature>
<comment type="caution">
    <text evidence="2">The sequence shown here is derived from an EMBL/GenBank/DDBJ whole genome shotgun (WGS) entry which is preliminary data.</text>
</comment>
<dbReference type="SUPFAM" id="SSF103473">
    <property type="entry name" value="MFS general substrate transporter"/>
    <property type="match status" value="1"/>
</dbReference>
<dbReference type="PANTHER" id="PTHR11328">
    <property type="entry name" value="MAJOR FACILITATOR SUPERFAMILY DOMAIN-CONTAINING PROTEIN"/>
    <property type="match status" value="1"/>
</dbReference>
<proteinExistence type="predicted"/>
<dbReference type="InterPro" id="IPR036259">
    <property type="entry name" value="MFS_trans_sf"/>
</dbReference>
<feature type="transmembrane region" description="Helical" evidence="1">
    <location>
        <begin position="89"/>
        <end position="110"/>
    </location>
</feature>
<dbReference type="GO" id="GO:0006814">
    <property type="term" value="P:sodium ion transport"/>
    <property type="evidence" value="ECO:0007669"/>
    <property type="project" value="InterPro"/>
</dbReference>
<gene>
    <name evidence="2" type="primary">xylP_4</name>
    <name evidence="2" type="ORF">SDC9_57878</name>
</gene>
<protein>
    <submittedName>
        <fullName evidence="2">Isoprimeverose transporter</fullName>
    </submittedName>
</protein>
<feature type="transmembrane region" description="Helical" evidence="1">
    <location>
        <begin position="280"/>
        <end position="302"/>
    </location>
</feature>
<keyword evidence="1" id="KW-0472">Membrane</keyword>
<feature type="transmembrane region" description="Helical" evidence="1">
    <location>
        <begin position="20"/>
        <end position="40"/>
    </location>
</feature>
<dbReference type="GO" id="GO:0005886">
    <property type="term" value="C:plasma membrane"/>
    <property type="evidence" value="ECO:0007669"/>
    <property type="project" value="TreeGrafter"/>
</dbReference>
<feature type="transmembrane region" description="Helical" evidence="1">
    <location>
        <begin position="52"/>
        <end position="77"/>
    </location>
</feature>
<name>A0A644X5V8_9ZZZZ</name>
<dbReference type="NCBIfam" id="TIGR00792">
    <property type="entry name" value="gph"/>
    <property type="match status" value="1"/>
</dbReference>
<evidence type="ECO:0000256" key="1">
    <source>
        <dbReference type="SAM" id="Phobius"/>
    </source>
</evidence>
<organism evidence="2">
    <name type="scientific">bioreactor metagenome</name>
    <dbReference type="NCBI Taxonomy" id="1076179"/>
    <lineage>
        <taxon>unclassified sequences</taxon>
        <taxon>metagenomes</taxon>
        <taxon>ecological metagenomes</taxon>
    </lineage>
</organism>
<accession>A0A644X5V8</accession>
<keyword evidence="1" id="KW-1133">Transmembrane helix</keyword>
<feature type="transmembrane region" description="Helical" evidence="1">
    <location>
        <begin position="156"/>
        <end position="177"/>
    </location>
</feature>
<dbReference type="Gene3D" id="1.20.1250.20">
    <property type="entry name" value="MFS general substrate transporter like domains"/>
    <property type="match status" value="2"/>
</dbReference>
<dbReference type="GO" id="GO:0008643">
    <property type="term" value="P:carbohydrate transport"/>
    <property type="evidence" value="ECO:0007669"/>
    <property type="project" value="InterPro"/>
</dbReference>
<feature type="transmembrane region" description="Helical" evidence="1">
    <location>
        <begin position="337"/>
        <end position="357"/>
    </location>
</feature>
<dbReference type="InterPro" id="IPR039672">
    <property type="entry name" value="MFS_2"/>
</dbReference>
<dbReference type="InterPro" id="IPR001927">
    <property type="entry name" value="Na/Gal_symport"/>
</dbReference>
<dbReference type="GO" id="GO:0015293">
    <property type="term" value="F:symporter activity"/>
    <property type="evidence" value="ECO:0007669"/>
    <property type="project" value="InterPro"/>
</dbReference>
<dbReference type="EMBL" id="VSSQ01001842">
    <property type="protein sequence ID" value="MPM11532.1"/>
    <property type="molecule type" value="Genomic_DNA"/>
</dbReference>
<feature type="transmembrane region" description="Helical" evidence="1">
    <location>
        <begin position="314"/>
        <end position="331"/>
    </location>
</feature>
<dbReference type="Pfam" id="PF13347">
    <property type="entry name" value="MFS_2"/>
    <property type="match status" value="1"/>
</dbReference>
<dbReference type="PANTHER" id="PTHR11328:SF24">
    <property type="entry name" value="MAJOR FACILITATOR SUPERFAMILY (MFS) PROFILE DOMAIN-CONTAINING PROTEIN"/>
    <property type="match status" value="1"/>
</dbReference>